<dbReference type="InterPro" id="IPR035437">
    <property type="entry name" value="SNase_OB-fold_sf"/>
</dbReference>
<evidence type="ECO:0000256" key="1">
    <source>
        <dbReference type="SAM" id="MobiDB-lite"/>
    </source>
</evidence>
<dbReference type="Gene3D" id="2.40.50.90">
    <property type="match status" value="1"/>
</dbReference>
<reference evidence="3 4" key="1">
    <citation type="submission" date="2021-03" db="EMBL/GenBank/DDBJ databases">
        <title>Whole genome sequence of Jiella sp. MQZ13P-4.</title>
        <authorList>
            <person name="Tuo L."/>
        </authorList>
    </citation>
    <scope>NUCLEOTIDE SEQUENCE [LARGE SCALE GENOMIC DNA]</scope>
    <source>
        <strain evidence="3 4">MQZ13P-4</strain>
    </source>
</reference>
<feature type="region of interest" description="Disordered" evidence="1">
    <location>
        <begin position="222"/>
        <end position="250"/>
    </location>
</feature>
<organism evidence="3 4">
    <name type="scientific">Jiella sonneratiae</name>
    <dbReference type="NCBI Taxonomy" id="2816856"/>
    <lineage>
        <taxon>Bacteria</taxon>
        <taxon>Pseudomonadati</taxon>
        <taxon>Pseudomonadota</taxon>
        <taxon>Alphaproteobacteria</taxon>
        <taxon>Hyphomicrobiales</taxon>
        <taxon>Aurantimonadaceae</taxon>
        <taxon>Jiella</taxon>
    </lineage>
</organism>
<feature type="compositionally biased region" description="Basic and acidic residues" evidence="1">
    <location>
        <begin position="59"/>
        <end position="78"/>
    </location>
</feature>
<dbReference type="RefSeq" id="WP_207350832.1">
    <property type="nucleotide sequence ID" value="NZ_JAFMPY010000009.1"/>
</dbReference>
<evidence type="ECO:0000313" key="3">
    <source>
        <dbReference type="EMBL" id="MBO0904195.1"/>
    </source>
</evidence>
<feature type="region of interest" description="Disordered" evidence="1">
    <location>
        <begin position="42"/>
        <end position="119"/>
    </location>
</feature>
<dbReference type="Proteomes" id="UP000664288">
    <property type="component" value="Unassembled WGS sequence"/>
</dbReference>
<evidence type="ECO:0000256" key="2">
    <source>
        <dbReference type="SAM" id="Phobius"/>
    </source>
</evidence>
<keyword evidence="2" id="KW-1133">Transmembrane helix</keyword>
<dbReference type="SUPFAM" id="SSF50199">
    <property type="entry name" value="Staphylococcal nuclease"/>
    <property type="match status" value="1"/>
</dbReference>
<accession>A0ABS3J4Y9</accession>
<protein>
    <submittedName>
        <fullName evidence="3">Thermonuclease family protein</fullName>
    </submittedName>
</protein>
<dbReference type="EMBL" id="JAFMPY010000009">
    <property type="protein sequence ID" value="MBO0904195.1"/>
    <property type="molecule type" value="Genomic_DNA"/>
</dbReference>
<feature type="transmembrane region" description="Helical" evidence="2">
    <location>
        <begin position="12"/>
        <end position="31"/>
    </location>
</feature>
<keyword evidence="2" id="KW-0812">Transmembrane</keyword>
<sequence length="250" mass="26105">MNIAFDVAAVRRHIATAAGLVLLFALVIWLAPDRGPERTVFEAANRRPVAEPAGGAAPRSDEESGKRAAEASRPEKDQAAPGVAGKAPAATGDAAGEPLERLPPRPPLSAPELRADTPKPQLLARPIALDGARIAYRQGVVTLPGVEALPLNAQCGAGAAAFPCGVKARTELRRFLRGRSIACDVPADFGVRRSDAASACTVAGEDIGRWVVENGWAKATPDGPYGEAEATAKRQRRGIWETDTPAAATQ</sequence>
<feature type="compositionally biased region" description="Low complexity" evidence="1">
    <location>
        <begin position="79"/>
        <end position="97"/>
    </location>
</feature>
<evidence type="ECO:0000313" key="4">
    <source>
        <dbReference type="Proteomes" id="UP000664288"/>
    </source>
</evidence>
<keyword evidence="2" id="KW-0472">Membrane</keyword>
<comment type="caution">
    <text evidence="3">The sequence shown here is derived from an EMBL/GenBank/DDBJ whole genome shotgun (WGS) entry which is preliminary data.</text>
</comment>
<gene>
    <name evidence="3" type="ORF">J1C47_11115</name>
</gene>
<name>A0ABS3J4Y9_9HYPH</name>
<proteinExistence type="predicted"/>
<keyword evidence="4" id="KW-1185">Reference proteome</keyword>